<evidence type="ECO:0000313" key="1">
    <source>
        <dbReference type="EMBL" id="KAK2082059.1"/>
    </source>
</evidence>
<proteinExistence type="predicted"/>
<dbReference type="EMBL" id="JASSZA010000045">
    <property type="protein sequence ID" value="KAK2082059.1"/>
    <property type="molecule type" value="Genomic_DNA"/>
</dbReference>
<accession>A0ABQ9TBE6</accession>
<gene>
    <name evidence="1" type="ORF">P7K49_039629</name>
</gene>
<organism evidence="1 2">
    <name type="scientific">Saguinus oedipus</name>
    <name type="common">Cotton-top tamarin</name>
    <name type="synonym">Oedipomidas oedipus</name>
    <dbReference type="NCBI Taxonomy" id="9490"/>
    <lineage>
        <taxon>Eukaryota</taxon>
        <taxon>Metazoa</taxon>
        <taxon>Chordata</taxon>
        <taxon>Craniata</taxon>
        <taxon>Vertebrata</taxon>
        <taxon>Euteleostomi</taxon>
        <taxon>Mammalia</taxon>
        <taxon>Eutheria</taxon>
        <taxon>Euarchontoglires</taxon>
        <taxon>Primates</taxon>
        <taxon>Haplorrhini</taxon>
        <taxon>Platyrrhini</taxon>
        <taxon>Cebidae</taxon>
        <taxon>Callitrichinae</taxon>
        <taxon>Saguinus</taxon>
    </lineage>
</organism>
<evidence type="ECO:0000313" key="2">
    <source>
        <dbReference type="Proteomes" id="UP001266305"/>
    </source>
</evidence>
<keyword evidence="2" id="KW-1185">Reference proteome</keyword>
<name>A0ABQ9TBE6_SAGOE</name>
<protein>
    <submittedName>
        <fullName evidence="1">Uncharacterized protein</fullName>
    </submittedName>
</protein>
<comment type="caution">
    <text evidence="1">The sequence shown here is derived from an EMBL/GenBank/DDBJ whole genome shotgun (WGS) entry which is preliminary data.</text>
</comment>
<sequence length="114" mass="12741">GYHTGSTTHPHLPTQLHSLPARDRFAFTEWRGLDLGRPQTCELRLNNPLQGSSKPQFSHPGYPKGYFVHNTDFDFSSEGLQQSVLLFTTLTTCIDGITITITTSVEQDSGESFR</sequence>
<dbReference type="Proteomes" id="UP001266305">
    <property type="component" value="Unassembled WGS sequence"/>
</dbReference>
<reference evidence="1 2" key="1">
    <citation type="submission" date="2023-05" db="EMBL/GenBank/DDBJ databases">
        <title>B98-5 Cell Line De Novo Hybrid Assembly: An Optical Mapping Approach.</title>
        <authorList>
            <person name="Kananen K."/>
            <person name="Auerbach J.A."/>
            <person name="Kautto E."/>
            <person name="Blachly J.S."/>
        </authorList>
    </citation>
    <scope>NUCLEOTIDE SEQUENCE [LARGE SCALE GENOMIC DNA]</scope>
    <source>
        <strain evidence="1">B95-8</strain>
        <tissue evidence="1">Cell line</tissue>
    </source>
</reference>
<feature type="non-terminal residue" evidence="1">
    <location>
        <position position="1"/>
    </location>
</feature>